<dbReference type="GeneID" id="88175537"/>
<protein>
    <recommendedName>
        <fullName evidence="9">DNA mismatch repair proteins mutS family domain-containing protein</fullName>
    </recommendedName>
</protein>
<dbReference type="SMART" id="SM00534">
    <property type="entry name" value="MUTSac"/>
    <property type="match status" value="1"/>
</dbReference>
<dbReference type="AlphaFoldDB" id="A0AAX4HEX3"/>
<dbReference type="InterPro" id="IPR017261">
    <property type="entry name" value="DNA_mismatch_repair_MutS/MSH"/>
</dbReference>
<dbReference type="GO" id="GO:0005634">
    <property type="term" value="C:nucleus"/>
    <property type="evidence" value="ECO:0007669"/>
    <property type="project" value="TreeGrafter"/>
</dbReference>
<keyword evidence="4" id="KW-0067">ATP-binding</keyword>
<dbReference type="EMBL" id="CP138898">
    <property type="protein sequence ID" value="WPK27104.1"/>
    <property type="molecule type" value="Genomic_DNA"/>
</dbReference>
<comment type="similarity">
    <text evidence="1">Belongs to the DNA mismatch repair MutS family.</text>
</comment>
<dbReference type="PIRSF" id="PIRSF037677">
    <property type="entry name" value="DNA_mis_repair_Msh6"/>
    <property type="match status" value="1"/>
</dbReference>
<dbReference type="InterPro" id="IPR045076">
    <property type="entry name" value="MutS"/>
</dbReference>
<dbReference type="InterPro" id="IPR036678">
    <property type="entry name" value="MutS_con_dom_sf"/>
</dbReference>
<comment type="subunit">
    <text evidence="8">Heterodimer consisting of MSH2-MSH3 (MutS beta). Forms a ternary complex with MutL alpha (MLH1-PMS1).</text>
</comment>
<dbReference type="GO" id="GO:0006298">
    <property type="term" value="P:mismatch repair"/>
    <property type="evidence" value="ECO:0007669"/>
    <property type="project" value="InterPro"/>
</dbReference>
<feature type="domain" description="DNA mismatch repair proteins mutS family" evidence="9">
    <location>
        <begin position="865"/>
        <end position="881"/>
    </location>
</feature>
<organism evidence="10 11">
    <name type="scientific">Australozyma saopauloensis</name>
    <dbReference type="NCBI Taxonomy" id="291208"/>
    <lineage>
        <taxon>Eukaryota</taxon>
        <taxon>Fungi</taxon>
        <taxon>Dikarya</taxon>
        <taxon>Ascomycota</taxon>
        <taxon>Saccharomycotina</taxon>
        <taxon>Pichiomycetes</taxon>
        <taxon>Metschnikowiaceae</taxon>
        <taxon>Australozyma</taxon>
    </lineage>
</organism>
<dbReference type="InterPro" id="IPR016151">
    <property type="entry name" value="DNA_mismatch_repair_MutS_N"/>
</dbReference>
<dbReference type="Pfam" id="PF05192">
    <property type="entry name" value="MutS_III"/>
    <property type="match status" value="1"/>
</dbReference>
<dbReference type="InterPro" id="IPR007860">
    <property type="entry name" value="DNA_mmatch_repair_MutS_con_dom"/>
</dbReference>
<keyword evidence="3" id="KW-0227">DNA damage</keyword>
<dbReference type="RefSeq" id="XP_062879482.1">
    <property type="nucleotide sequence ID" value="XM_063023412.1"/>
</dbReference>
<dbReference type="GO" id="GO:0043504">
    <property type="term" value="P:mitochondrial DNA repair"/>
    <property type="evidence" value="ECO:0007669"/>
    <property type="project" value="TreeGrafter"/>
</dbReference>
<proteinExistence type="inferred from homology"/>
<dbReference type="InterPro" id="IPR007695">
    <property type="entry name" value="DNA_mismatch_repair_MutS-lik_N"/>
</dbReference>
<evidence type="ECO:0000256" key="6">
    <source>
        <dbReference type="ARBA" id="ARBA00023204"/>
    </source>
</evidence>
<dbReference type="Gene3D" id="1.10.1420.10">
    <property type="match status" value="1"/>
</dbReference>
<keyword evidence="6" id="KW-0234">DNA repair</keyword>
<evidence type="ECO:0000256" key="7">
    <source>
        <dbReference type="ARBA" id="ARBA00025373"/>
    </source>
</evidence>
<dbReference type="SUPFAM" id="SSF52540">
    <property type="entry name" value="P-loop containing nucleoside triphosphate hydrolases"/>
    <property type="match status" value="1"/>
</dbReference>
<evidence type="ECO:0000259" key="9">
    <source>
        <dbReference type="PROSITE" id="PS00486"/>
    </source>
</evidence>
<dbReference type="Pfam" id="PF00488">
    <property type="entry name" value="MutS_V"/>
    <property type="match status" value="1"/>
</dbReference>
<dbReference type="PANTHER" id="PTHR11361:SF34">
    <property type="entry name" value="DNA MISMATCH REPAIR PROTEIN MSH1, MITOCHONDRIAL"/>
    <property type="match status" value="1"/>
</dbReference>
<dbReference type="GO" id="GO:0005739">
    <property type="term" value="C:mitochondrion"/>
    <property type="evidence" value="ECO:0007669"/>
    <property type="project" value="TreeGrafter"/>
</dbReference>
<dbReference type="InterPro" id="IPR027417">
    <property type="entry name" value="P-loop_NTPase"/>
</dbReference>
<dbReference type="GO" id="GO:0030983">
    <property type="term" value="F:mismatched DNA binding"/>
    <property type="evidence" value="ECO:0007669"/>
    <property type="project" value="InterPro"/>
</dbReference>
<dbReference type="PROSITE" id="PS00486">
    <property type="entry name" value="DNA_MISMATCH_REPAIR_2"/>
    <property type="match status" value="1"/>
</dbReference>
<dbReference type="GO" id="GO:0140664">
    <property type="term" value="F:ATP-dependent DNA damage sensor activity"/>
    <property type="evidence" value="ECO:0007669"/>
    <property type="project" value="InterPro"/>
</dbReference>
<keyword evidence="11" id="KW-1185">Reference proteome</keyword>
<reference evidence="10 11" key="1">
    <citation type="submission" date="2023-10" db="EMBL/GenBank/DDBJ databases">
        <title>Draft Genome Sequence of Candida saopaulonensis from a very Premature Infant with Sepsis.</title>
        <authorList>
            <person name="Ning Y."/>
            <person name="Dai R."/>
            <person name="Xiao M."/>
            <person name="Xu Y."/>
            <person name="Yan Q."/>
            <person name="Zhang L."/>
        </authorList>
    </citation>
    <scope>NUCLEOTIDE SEQUENCE [LARGE SCALE GENOMIC DNA]</scope>
    <source>
        <strain evidence="10 11">19XY460</strain>
    </source>
</reference>
<evidence type="ECO:0000256" key="3">
    <source>
        <dbReference type="ARBA" id="ARBA00022763"/>
    </source>
</evidence>
<dbReference type="SUPFAM" id="SSF48334">
    <property type="entry name" value="DNA repair protein MutS, domain III"/>
    <property type="match status" value="1"/>
</dbReference>
<name>A0AAX4HEX3_9ASCO</name>
<comment type="function">
    <text evidence="7">Component of the post-replicative DNA mismatch repair system (MMR). Heterodimerizes with MSH2 to form MutS beta, which binds to DNA mismatches thereby initiating DNA repair. MSH3 provides substrate-binding and substrate specificity to the complex. When bound, the MutS beta heterodimer bends the DNA helix and shields approximately 20 base pairs. Acts mainly to repair insertion-deletion loops (IDLs) from 2 to 13 nucleotides in size, but can also repair base-base and single insertion-deletion mismatches that occur during replication. After mismatch binding, forms a ternary complex with the MutL alpha heterodimer, which is thought to be responsible for directing the downstream MMR events, including strand discrimination, excision, and resynthesis. ATP binding and hydrolysis play a pivotal role in mismatch repair functions.</text>
</comment>
<dbReference type="Gene3D" id="3.40.50.300">
    <property type="entry name" value="P-loop containing nucleotide triphosphate hydrolases"/>
    <property type="match status" value="1"/>
</dbReference>
<dbReference type="Gene3D" id="3.30.420.110">
    <property type="entry name" value="MutS, connector domain"/>
    <property type="match status" value="1"/>
</dbReference>
<evidence type="ECO:0000256" key="8">
    <source>
        <dbReference type="ARBA" id="ARBA00025902"/>
    </source>
</evidence>
<dbReference type="Pfam" id="PF05188">
    <property type="entry name" value="MutS_II"/>
    <property type="match status" value="1"/>
</dbReference>
<dbReference type="Gene3D" id="3.40.1170.10">
    <property type="entry name" value="DNA repair protein MutS, domain I"/>
    <property type="match status" value="1"/>
</dbReference>
<dbReference type="PANTHER" id="PTHR11361">
    <property type="entry name" value="DNA MISMATCH REPAIR PROTEIN MUTS FAMILY MEMBER"/>
    <property type="match status" value="1"/>
</dbReference>
<keyword evidence="5" id="KW-0238">DNA-binding</keyword>
<dbReference type="SUPFAM" id="SSF53150">
    <property type="entry name" value="DNA repair protein MutS, domain II"/>
    <property type="match status" value="1"/>
</dbReference>
<dbReference type="InterPro" id="IPR036187">
    <property type="entry name" value="DNA_mismatch_repair_MutS_sf"/>
</dbReference>
<gene>
    <name evidence="10" type="ORF">PUMCH_004477</name>
</gene>
<evidence type="ECO:0000313" key="11">
    <source>
        <dbReference type="Proteomes" id="UP001338582"/>
    </source>
</evidence>
<dbReference type="InterPro" id="IPR000432">
    <property type="entry name" value="DNA_mismatch_repair_MutS_C"/>
</dbReference>
<sequence length="979" mass="109682">MMRPRITSLHLKSASLPLVRGPLLSPRVFFSLLQNSRSEVDRTTRAPSPTAKIRKNSQYASIAISKPDPLLSINDSGIADNSTTETDQEKICPSWDRGGQTKQNALTPLYSSIRSLMNENKGNVCLVQVGSFYELYFEQATLIAPKLGIKVATRQTTNHAVPMAGFPLSQLQKNVKTIVQDLQLNVAIIDQYNTVRTDTDLKHRKVSRIVSPGTLVDESFMNFTKNNYLVAISIPPNSNIALDPDLPIGLLWADVSVGEFYIQQTTLSDLASDLRRISPSEIILSKDLQGQLSAIEKTADLKRYFVRYHKVRYMDQKLKLALDAAVVRKFVELISVREEAAMNLILSYMTYNLPDRQLSLEIPTRFVNEKYLSMDPRTREALELSARSTFGTTSVTGTLWLVIKHTVTQSGTRLLNQWINLPLLDVQELVKRQEYVALFKNNQLLRLQVTNVLRDVNDFARALQKLALKTGSAPNHLQSISDGLHKLQHLHDILAEARQSLTDPNDVLLVDEFLANFKIPADVTRKIASIISISEPPKRPKVSVEKELSLEEQLISAIENKGRLEDMYQSDLSDDSNTAQSVTFLVRKDYDDELAALHEELEEVQSCEAEIFDTLHQIARSADGKGFAAKKDKVGKHYHVITVQCGLKQLSTVCKNILETKKFQILEKKKTMAIVKPNHWAEHMEKREMLTNRILSYERKIIEGLRVEVLARVVEIRNASRCSDMLDILSSFAKAAQENNWVRPTFSDRPVLEITSGRHPVVEANLKDNSLMFVPNETNLGADGNIWVILGPNMGGKSTFLRQNALIVILAQMGSFVPAESAHLGVVDRLFTRIGASDDLFSDLSTFMVEMKETSNILNNATPRSLAIVDEIGRGTSGKEGLAIAYATLLSLAEDINCRTLFATHYGSELTKLLKDDNVDRTPFRFFKSTVANKNGVLTFDFHLQPGISDRSYAIEIARLAGFPNASLQHAQRAQSLLK</sequence>
<evidence type="ECO:0000313" key="10">
    <source>
        <dbReference type="EMBL" id="WPK27104.1"/>
    </source>
</evidence>
<dbReference type="Pfam" id="PF01624">
    <property type="entry name" value="MutS_I"/>
    <property type="match status" value="1"/>
</dbReference>
<dbReference type="SUPFAM" id="SSF55271">
    <property type="entry name" value="DNA repair protein MutS, domain I"/>
    <property type="match status" value="1"/>
</dbReference>
<evidence type="ECO:0000256" key="1">
    <source>
        <dbReference type="ARBA" id="ARBA00006271"/>
    </source>
</evidence>
<keyword evidence="2" id="KW-0547">Nucleotide-binding</keyword>
<evidence type="ECO:0000256" key="5">
    <source>
        <dbReference type="ARBA" id="ARBA00023125"/>
    </source>
</evidence>
<dbReference type="GO" id="GO:0005524">
    <property type="term" value="F:ATP binding"/>
    <property type="evidence" value="ECO:0007669"/>
    <property type="project" value="UniProtKB-KW"/>
</dbReference>
<dbReference type="SMART" id="SM00533">
    <property type="entry name" value="MUTSd"/>
    <property type="match status" value="1"/>
</dbReference>
<evidence type="ECO:0000256" key="4">
    <source>
        <dbReference type="ARBA" id="ARBA00022840"/>
    </source>
</evidence>
<dbReference type="KEGG" id="asau:88175537"/>
<accession>A0AAX4HEX3</accession>
<dbReference type="Proteomes" id="UP001338582">
    <property type="component" value="Chromosome 5"/>
</dbReference>
<dbReference type="InterPro" id="IPR007696">
    <property type="entry name" value="DNA_mismatch_repair_MutS_core"/>
</dbReference>
<evidence type="ECO:0000256" key="2">
    <source>
        <dbReference type="ARBA" id="ARBA00022741"/>
    </source>
</evidence>